<evidence type="ECO:0000313" key="3">
    <source>
        <dbReference type="EMBL" id="BAU28828.1"/>
    </source>
</evidence>
<evidence type="ECO:0000313" key="4">
    <source>
        <dbReference type="Proteomes" id="UP000217696"/>
    </source>
</evidence>
<dbReference type="EMBL" id="AP017312">
    <property type="protein sequence ID" value="BAU28828.1"/>
    <property type="molecule type" value="Genomic_DNA"/>
</dbReference>
<name>A0A0U5BCY6_9BACL</name>
<dbReference type="KEGG" id="asoc:CB4_03005"/>
<reference evidence="3 4" key="1">
    <citation type="submission" date="2015-12" db="EMBL/GenBank/DDBJ databases">
        <title>Genome sequence of Aneurinibacillus soli.</title>
        <authorList>
            <person name="Lee J.S."/>
            <person name="Lee K.C."/>
            <person name="Kim K.K."/>
            <person name="Lee B.W."/>
        </authorList>
    </citation>
    <scope>NUCLEOTIDE SEQUENCE [LARGE SCALE GENOMIC DNA]</scope>
    <source>
        <strain evidence="3 4">CB4</strain>
    </source>
</reference>
<keyword evidence="2" id="KW-0812">Transmembrane</keyword>
<feature type="region of interest" description="Disordered" evidence="1">
    <location>
        <begin position="73"/>
        <end position="104"/>
    </location>
</feature>
<gene>
    <name evidence="3" type="ORF">CB4_03005</name>
</gene>
<keyword evidence="4" id="KW-1185">Reference proteome</keyword>
<dbReference type="Gene3D" id="1.10.260.40">
    <property type="entry name" value="lambda repressor-like DNA-binding domains"/>
    <property type="match status" value="1"/>
</dbReference>
<dbReference type="Proteomes" id="UP000217696">
    <property type="component" value="Chromosome"/>
</dbReference>
<dbReference type="OrthoDB" id="9797543at2"/>
<keyword evidence="2" id="KW-1133">Transmembrane helix</keyword>
<dbReference type="InterPro" id="IPR050400">
    <property type="entry name" value="Bact_Cytoskel_RodZ"/>
</dbReference>
<dbReference type="AlphaFoldDB" id="A0A0U5BCY6"/>
<feature type="region of interest" description="Disordered" evidence="1">
    <location>
        <begin position="135"/>
        <end position="190"/>
    </location>
</feature>
<dbReference type="InterPro" id="IPR010982">
    <property type="entry name" value="Lambda_DNA-bd_dom_sf"/>
</dbReference>
<organism evidence="3 4">
    <name type="scientific">Aneurinibacillus soli</name>
    <dbReference type="NCBI Taxonomy" id="1500254"/>
    <lineage>
        <taxon>Bacteria</taxon>
        <taxon>Bacillati</taxon>
        <taxon>Bacillota</taxon>
        <taxon>Bacilli</taxon>
        <taxon>Bacillales</taxon>
        <taxon>Paenibacillaceae</taxon>
        <taxon>Aneurinibacillus group</taxon>
        <taxon>Aneurinibacillus</taxon>
    </lineage>
</organism>
<dbReference type="SUPFAM" id="SSF47413">
    <property type="entry name" value="lambda repressor-like DNA-binding domains"/>
    <property type="match status" value="1"/>
</dbReference>
<protein>
    <submittedName>
        <fullName evidence="3">Helix-turn-helix domain protein</fullName>
    </submittedName>
</protein>
<feature type="transmembrane region" description="Helical" evidence="2">
    <location>
        <begin position="111"/>
        <end position="131"/>
    </location>
</feature>
<dbReference type="RefSeq" id="WP_110546205.1">
    <property type="nucleotide sequence ID" value="NZ_AP017312.1"/>
</dbReference>
<evidence type="ECO:0000256" key="2">
    <source>
        <dbReference type="SAM" id="Phobius"/>
    </source>
</evidence>
<feature type="compositionally biased region" description="Low complexity" evidence="1">
    <location>
        <begin position="135"/>
        <end position="152"/>
    </location>
</feature>
<evidence type="ECO:0000256" key="1">
    <source>
        <dbReference type="SAM" id="MobiDB-lite"/>
    </source>
</evidence>
<dbReference type="PANTHER" id="PTHR34475">
    <property type="match status" value="1"/>
</dbReference>
<keyword evidence="2" id="KW-0472">Membrane</keyword>
<dbReference type="PANTHER" id="PTHR34475:SF1">
    <property type="entry name" value="CYTOSKELETON PROTEIN RODZ"/>
    <property type="match status" value="1"/>
</dbReference>
<dbReference type="Pfam" id="PF13413">
    <property type="entry name" value="HTH_25"/>
    <property type="match status" value="1"/>
</dbReference>
<dbReference type="InterPro" id="IPR025194">
    <property type="entry name" value="RodZ-like_C"/>
</dbReference>
<sequence length="285" mass="30968">MVSELTQVLQKARQDKGMSLTDIQEITKIQRRYLEAIEAGNFDVLPGHFYARAFIKNYAEAVGLDSEQLLSEYGSELPSPPKVEEAPTPLRQSRQSRKEGSDGSGKWMSRILLCLFAVLVLIVIGGAIKWLNGQNAAPQAPTQKTQPTTPTADKSKMPVPPPEKTVTQKPATPAPTPQPATEGKLTPAPKTGSTLNYDLVGAQTVKVKVTVKTGAHWMSIANENGMLDQATLKEGESREFEVKDGSEARLSIVRARDVDVLVNGQPVDTSGARKNGSQKIKIVRK</sequence>
<proteinExistence type="predicted"/>
<accession>A0A0U5BCY6</accession>
<dbReference type="Pfam" id="PF13464">
    <property type="entry name" value="RodZ_C"/>
    <property type="match status" value="1"/>
</dbReference>
<dbReference type="GO" id="GO:0003677">
    <property type="term" value="F:DNA binding"/>
    <property type="evidence" value="ECO:0007669"/>
    <property type="project" value="InterPro"/>
</dbReference>